<comment type="caution">
    <text evidence="1">The sequence shown here is derived from an EMBL/GenBank/DDBJ whole genome shotgun (WGS) entry which is preliminary data.</text>
</comment>
<evidence type="ECO:0000313" key="2">
    <source>
        <dbReference type="Proteomes" id="UP001497700"/>
    </source>
</evidence>
<dbReference type="Proteomes" id="UP001497700">
    <property type="component" value="Unassembled WGS sequence"/>
</dbReference>
<sequence length="356" mass="41044">MADEQPRQIVRPEVPIEAIQIIDPQVLKELRARVPRIEKFESVSIGGHGKSLWTRTARICTHFVRNHALDTKVFFLKITYGATGKEMVESEFECMDKLHDFGRDFVTEPFATGTYSSMPDVHFLLCEFRPMEDKLPPPFVLGPKVAVLHRSSPAFPKFGFYFATFHGNVRVVHPFSKTWEEYFTTTTRALFEQERSVQGPSEEIEQMIEPFFQKVIPRLLRPLETGGRSITPCIIHGDLWHGNVGIEKGTGKSVIFDAASFFAHNEYELGVWRQPWNKINSDYRDEYHKHFPPSDPVEDCDDRNALYAIRVNLLDSILYKNEELYRKLLIPGMRDLVKKFPGGFEEWEASRGSSQA</sequence>
<accession>A0ACB9YWT8</accession>
<keyword evidence="1" id="KW-0418">Kinase</keyword>
<name>A0ACB9YWT8_9PEZI</name>
<evidence type="ECO:0000313" key="1">
    <source>
        <dbReference type="EMBL" id="KAI4863931.1"/>
    </source>
</evidence>
<protein>
    <submittedName>
        <fullName evidence="1">Fructosamine kinase-domain-containing protein</fullName>
    </submittedName>
</protein>
<proteinExistence type="predicted"/>
<reference evidence="1 2" key="1">
    <citation type="journal article" date="2022" name="New Phytol.">
        <title>Ecological generalism drives hyperdiversity of secondary metabolite gene clusters in xylarialean endophytes.</title>
        <authorList>
            <person name="Franco M.E.E."/>
            <person name="Wisecaver J.H."/>
            <person name="Arnold A.E."/>
            <person name="Ju Y.M."/>
            <person name="Slot J.C."/>
            <person name="Ahrendt S."/>
            <person name="Moore L.P."/>
            <person name="Eastman K.E."/>
            <person name="Scott K."/>
            <person name="Konkel Z."/>
            <person name="Mondo S.J."/>
            <person name="Kuo A."/>
            <person name="Hayes R.D."/>
            <person name="Haridas S."/>
            <person name="Andreopoulos B."/>
            <person name="Riley R."/>
            <person name="LaButti K."/>
            <person name="Pangilinan J."/>
            <person name="Lipzen A."/>
            <person name="Amirebrahimi M."/>
            <person name="Yan J."/>
            <person name="Adam C."/>
            <person name="Keymanesh K."/>
            <person name="Ng V."/>
            <person name="Louie K."/>
            <person name="Northen T."/>
            <person name="Drula E."/>
            <person name="Henrissat B."/>
            <person name="Hsieh H.M."/>
            <person name="Youens-Clark K."/>
            <person name="Lutzoni F."/>
            <person name="Miadlikowska J."/>
            <person name="Eastwood D.C."/>
            <person name="Hamelin R.C."/>
            <person name="Grigoriev I.V."/>
            <person name="U'Ren J.M."/>
        </authorList>
    </citation>
    <scope>NUCLEOTIDE SEQUENCE [LARGE SCALE GENOMIC DNA]</scope>
    <source>
        <strain evidence="1 2">CBS 119005</strain>
    </source>
</reference>
<gene>
    <name evidence="1" type="ORF">F4820DRAFT_459145</name>
</gene>
<organism evidence="1 2">
    <name type="scientific">Hypoxylon rubiginosum</name>
    <dbReference type="NCBI Taxonomy" id="110542"/>
    <lineage>
        <taxon>Eukaryota</taxon>
        <taxon>Fungi</taxon>
        <taxon>Dikarya</taxon>
        <taxon>Ascomycota</taxon>
        <taxon>Pezizomycotina</taxon>
        <taxon>Sordariomycetes</taxon>
        <taxon>Xylariomycetidae</taxon>
        <taxon>Xylariales</taxon>
        <taxon>Hypoxylaceae</taxon>
        <taxon>Hypoxylon</taxon>
    </lineage>
</organism>
<dbReference type="EMBL" id="MU393494">
    <property type="protein sequence ID" value="KAI4863931.1"/>
    <property type="molecule type" value="Genomic_DNA"/>
</dbReference>
<keyword evidence="1" id="KW-0808">Transferase</keyword>
<keyword evidence="2" id="KW-1185">Reference proteome</keyword>